<evidence type="ECO:0000313" key="3">
    <source>
        <dbReference type="Proteomes" id="UP000035479"/>
    </source>
</evidence>
<dbReference type="Proteomes" id="UP000035479">
    <property type="component" value="Chromosome"/>
</dbReference>
<protein>
    <submittedName>
        <fullName evidence="2">Uncharacterized protein</fullName>
    </submittedName>
</protein>
<evidence type="ECO:0000256" key="1">
    <source>
        <dbReference type="SAM" id="Phobius"/>
    </source>
</evidence>
<accession>A0AAC8TMT4</accession>
<keyword evidence="1" id="KW-0472">Membrane</keyword>
<evidence type="ECO:0000313" key="2">
    <source>
        <dbReference type="EMBL" id="AKL12874.1"/>
    </source>
</evidence>
<keyword evidence="1" id="KW-1133">Transmembrane helix</keyword>
<feature type="transmembrane region" description="Helical" evidence="1">
    <location>
        <begin position="41"/>
        <end position="60"/>
    </location>
</feature>
<organism evidence="2 3">
    <name type="scientific">Phytobacter ursingii</name>
    <dbReference type="NCBI Taxonomy" id="1972431"/>
    <lineage>
        <taxon>Bacteria</taxon>
        <taxon>Pseudomonadati</taxon>
        <taxon>Pseudomonadota</taxon>
        <taxon>Gammaproteobacteria</taxon>
        <taxon>Enterobacterales</taxon>
        <taxon>Enterobacteriaceae</taxon>
        <taxon>Phytobacter</taxon>
    </lineage>
</organism>
<name>A0AAC8TMT4_9ENTR</name>
<dbReference type="AlphaFoldDB" id="A0AAC8TMT4"/>
<gene>
    <name evidence="2" type="ORF">AB182_16860</name>
</gene>
<keyword evidence="1" id="KW-0812">Transmembrane</keyword>
<feature type="transmembrane region" description="Helical" evidence="1">
    <location>
        <begin position="15"/>
        <end position="35"/>
    </location>
</feature>
<reference evidence="2 3" key="1">
    <citation type="submission" date="2015-06" db="EMBL/GenBank/DDBJ databases">
        <title>Rapid spread of a carbapenem resistance gene driven by multiple levels of genetic mobility.</title>
        <authorList>
            <person name="Sheppard A.E."/>
            <person name="Stoesser N."/>
            <person name="Wilson D."/>
            <person name="Sebra R."/>
            <person name="Kasarskis A."/>
            <person name="Anson L."/>
            <person name="Giess A."/>
            <person name="Pankhurst L."/>
            <person name="Vaughan A."/>
            <person name="Grim C.J."/>
            <person name="Cox H."/>
            <person name="Yeh A."/>
            <person name="Sifri C.D."/>
            <person name="Walker S."/>
            <person name="Peto T.E."/>
            <person name="Crook D.W."/>
            <person name="Mathers A.J."/>
        </authorList>
    </citation>
    <scope>NUCLEOTIDE SEQUENCE [LARGE SCALE GENOMIC DNA]</scope>
    <source>
        <strain evidence="2 3">CAV1151</strain>
    </source>
</reference>
<dbReference type="EMBL" id="CP011602">
    <property type="protein sequence ID" value="AKL12874.1"/>
    <property type="molecule type" value="Genomic_DNA"/>
</dbReference>
<dbReference type="KEGG" id="kin:AB182_16860"/>
<sequence length="64" mass="7219">MDSVKSFLVKMTSHALEGTITFLSVLFAMGSLYWFESGWLKFAGMVGSLIAGYVITYWVARMRD</sequence>
<proteinExistence type="predicted"/>